<keyword evidence="1" id="KW-1133">Transmembrane helix</keyword>
<dbReference type="OrthoDB" id="9826994at2"/>
<protein>
    <recommendedName>
        <fullName evidence="5">LPXTG cell wall anchor domain-containing protein</fullName>
    </recommendedName>
</protein>
<dbReference type="EMBL" id="WKJH01000006">
    <property type="protein sequence ID" value="MRX64536.1"/>
    <property type="molecule type" value="Genomic_DNA"/>
</dbReference>
<proteinExistence type="predicted"/>
<dbReference type="Proteomes" id="UP000443153">
    <property type="component" value="Unassembled WGS sequence"/>
</dbReference>
<evidence type="ECO:0000313" key="4">
    <source>
        <dbReference type="Proteomes" id="UP000443153"/>
    </source>
</evidence>
<evidence type="ECO:0000256" key="2">
    <source>
        <dbReference type="SAM" id="SignalP"/>
    </source>
</evidence>
<dbReference type="RefSeq" id="WP_154366504.1">
    <property type="nucleotide sequence ID" value="NZ_WKJH01000006.1"/>
</dbReference>
<gene>
    <name evidence="3" type="ORF">GJ691_10165</name>
</gene>
<feature type="signal peptide" evidence="2">
    <location>
        <begin position="1"/>
        <end position="22"/>
    </location>
</feature>
<name>A0A6I2MT72_9FLAO</name>
<accession>A0A6I2MT72</accession>
<feature type="transmembrane region" description="Helical" evidence="1">
    <location>
        <begin position="175"/>
        <end position="199"/>
    </location>
</feature>
<sequence>MGNASKLILAMVLAFGFSSAKAFNPYTSSVILENMDNEWFLQISTSQVSAYEVLEDYYDTEDISVLSIEAYNKKYIEYLKAHMYIVADDKAVELLPVGVHLGSQQAEVRFVLKGMSGNFNQLFLKLDVFEENGSQQNVTGFFSKNGNVSSILNADNEFSMNIIYKDGKYILSEGFSWTIFHILYLSILLMFTLVMFFVLRYHTNKRSITYKGPVLVYNRQ</sequence>
<comment type="caution">
    <text evidence="3">The sequence shown here is derived from an EMBL/GenBank/DDBJ whole genome shotgun (WGS) entry which is preliminary data.</text>
</comment>
<keyword evidence="1" id="KW-0472">Membrane</keyword>
<feature type="chain" id="PRO_5026299165" description="LPXTG cell wall anchor domain-containing protein" evidence="2">
    <location>
        <begin position="23"/>
        <end position="220"/>
    </location>
</feature>
<keyword evidence="1" id="KW-0812">Transmembrane</keyword>
<dbReference type="AlphaFoldDB" id="A0A6I2MT72"/>
<reference evidence="3 4" key="1">
    <citation type="submission" date="2019-11" db="EMBL/GenBank/DDBJ databases">
        <title>Maribacter lutea sp. nov., a marine bacterium isolated from intertidal sand.</title>
        <authorList>
            <person name="Liu A."/>
        </authorList>
    </citation>
    <scope>NUCLEOTIDE SEQUENCE [LARGE SCALE GENOMIC DNA]</scope>
    <source>
        <strain evidence="3 4">RZ05</strain>
    </source>
</reference>
<evidence type="ECO:0000256" key="1">
    <source>
        <dbReference type="SAM" id="Phobius"/>
    </source>
</evidence>
<evidence type="ECO:0000313" key="3">
    <source>
        <dbReference type="EMBL" id="MRX64536.1"/>
    </source>
</evidence>
<keyword evidence="2" id="KW-0732">Signal</keyword>
<keyword evidence="4" id="KW-1185">Reference proteome</keyword>
<organism evidence="3 4">
    <name type="scientific">Maribacter luteus</name>
    <dbReference type="NCBI Taxonomy" id="2594478"/>
    <lineage>
        <taxon>Bacteria</taxon>
        <taxon>Pseudomonadati</taxon>
        <taxon>Bacteroidota</taxon>
        <taxon>Flavobacteriia</taxon>
        <taxon>Flavobacteriales</taxon>
        <taxon>Flavobacteriaceae</taxon>
        <taxon>Maribacter</taxon>
    </lineage>
</organism>
<evidence type="ECO:0008006" key="5">
    <source>
        <dbReference type="Google" id="ProtNLM"/>
    </source>
</evidence>